<keyword evidence="6" id="KW-1185">Reference proteome</keyword>
<name>A0A2V1GR52_9GAMM</name>
<gene>
    <name evidence="5" type="ORF">DC094_18640</name>
</gene>
<dbReference type="EMBL" id="QDDL01000011">
    <property type="protein sequence ID" value="PVZ64884.1"/>
    <property type="molecule type" value="Genomic_DNA"/>
</dbReference>
<dbReference type="CDD" id="cd00118">
    <property type="entry name" value="LysM"/>
    <property type="match status" value="1"/>
</dbReference>
<dbReference type="InterPro" id="IPR018392">
    <property type="entry name" value="LysM"/>
</dbReference>
<evidence type="ECO:0000256" key="3">
    <source>
        <dbReference type="SAM" id="SignalP"/>
    </source>
</evidence>
<reference evidence="5 6" key="1">
    <citation type="submission" date="2018-04" db="EMBL/GenBank/DDBJ databases">
        <title>Thalassorhabdus spongiae gen. nov., sp. nov., isolated from a marine sponge in South-West Iceland.</title>
        <authorList>
            <person name="Knobloch S."/>
            <person name="Daussin A."/>
            <person name="Johannsson R."/>
            <person name="Marteinsson V.T."/>
        </authorList>
    </citation>
    <scope>NUCLEOTIDE SEQUENCE [LARGE SCALE GENOMIC DNA]</scope>
    <source>
        <strain evidence="5 6">Hp12</strain>
    </source>
</reference>
<dbReference type="Proteomes" id="UP000244906">
    <property type="component" value="Unassembled WGS sequence"/>
</dbReference>
<dbReference type="PROSITE" id="PS51782">
    <property type="entry name" value="LYSM"/>
    <property type="match status" value="1"/>
</dbReference>
<feature type="compositionally biased region" description="Basic residues" evidence="2">
    <location>
        <begin position="190"/>
        <end position="199"/>
    </location>
</feature>
<dbReference type="Pfam" id="PF01551">
    <property type="entry name" value="Peptidase_M23"/>
    <property type="match status" value="1"/>
</dbReference>
<dbReference type="Gene3D" id="2.70.70.10">
    <property type="entry name" value="Glucose Permease (Domain IIA)"/>
    <property type="match status" value="1"/>
</dbReference>
<evidence type="ECO:0000256" key="2">
    <source>
        <dbReference type="SAM" id="MobiDB-lite"/>
    </source>
</evidence>
<dbReference type="AlphaFoldDB" id="A0A2V1GR52"/>
<dbReference type="SUPFAM" id="SSF54106">
    <property type="entry name" value="LysM domain"/>
    <property type="match status" value="1"/>
</dbReference>
<proteinExistence type="inferred from homology"/>
<feature type="domain" description="LysM" evidence="4">
    <location>
        <begin position="27"/>
        <end position="71"/>
    </location>
</feature>
<comment type="caution">
    <text evidence="5">The sequence shown here is derived from an EMBL/GenBank/DDBJ whole genome shotgun (WGS) entry which is preliminary data.</text>
</comment>
<evidence type="ECO:0000313" key="5">
    <source>
        <dbReference type="EMBL" id="PVZ64884.1"/>
    </source>
</evidence>
<accession>A0A2V1GR52</accession>
<dbReference type="PROSITE" id="PS51257">
    <property type="entry name" value="PROKAR_LIPOPROTEIN"/>
    <property type="match status" value="1"/>
</dbReference>
<dbReference type="GO" id="GO:0009279">
    <property type="term" value="C:cell outer membrane"/>
    <property type="evidence" value="ECO:0007669"/>
    <property type="project" value="TreeGrafter"/>
</dbReference>
<dbReference type="InterPro" id="IPR050570">
    <property type="entry name" value="Cell_wall_metabolism_enzyme"/>
</dbReference>
<feature type="compositionally biased region" description="Basic residues" evidence="2">
    <location>
        <begin position="159"/>
        <end position="168"/>
    </location>
</feature>
<dbReference type="CDD" id="cd12797">
    <property type="entry name" value="M23_peptidase"/>
    <property type="match status" value="1"/>
</dbReference>
<dbReference type="InterPro" id="IPR016047">
    <property type="entry name" value="M23ase_b-sheet_dom"/>
</dbReference>
<dbReference type="InterPro" id="IPR036779">
    <property type="entry name" value="LysM_dom_sf"/>
</dbReference>
<dbReference type="PANTHER" id="PTHR21666:SF263">
    <property type="entry name" value="MUREIN HYDROLASE ACTIVATOR NLPD"/>
    <property type="match status" value="1"/>
</dbReference>
<dbReference type="GO" id="GO:0004222">
    <property type="term" value="F:metalloendopeptidase activity"/>
    <property type="evidence" value="ECO:0007669"/>
    <property type="project" value="TreeGrafter"/>
</dbReference>
<protein>
    <recommendedName>
        <fullName evidence="4">LysM domain-containing protein</fullName>
    </recommendedName>
</protein>
<dbReference type="SMART" id="SM00257">
    <property type="entry name" value="LysM"/>
    <property type="match status" value="1"/>
</dbReference>
<keyword evidence="3" id="KW-0732">Signal</keyword>
<evidence type="ECO:0000313" key="6">
    <source>
        <dbReference type="Proteomes" id="UP000244906"/>
    </source>
</evidence>
<evidence type="ECO:0000259" key="4">
    <source>
        <dbReference type="PROSITE" id="PS51782"/>
    </source>
</evidence>
<dbReference type="RefSeq" id="WP_116688638.1">
    <property type="nucleotide sequence ID" value="NZ_CAWNYD010000011.1"/>
</dbReference>
<comment type="similarity">
    <text evidence="1">Belongs to the E.coli NlpD/Haemophilus LppB family.</text>
</comment>
<dbReference type="SUPFAM" id="SSF51261">
    <property type="entry name" value="Duplicated hybrid motif"/>
    <property type="match status" value="1"/>
</dbReference>
<feature type="chain" id="PRO_5016103404" description="LysM domain-containing protein" evidence="3">
    <location>
        <begin position="24"/>
        <end position="328"/>
    </location>
</feature>
<feature type="compositionally biased region" description="Polar residues" evidence="2">
    <location>
        <begin position="79"/>
        <end position="95"/>
    </location>
</feature>
<dbReference type="Pfam" id="PF01476">
    <property type="entry name" value="LysM"/>
    <property type="match status" value="1"/>
</dbReference>
<feature type="signal peptide" evidence="3">
    <location>
        <begin position="1"/>
        <end position="23"/>
    </location>
</feature>
<dbReference type="InterPro" id="IPR011055">
    <property type="entry name" value="Dup_hybrid_motif"/>
</dbReference>
<organism evidence="5 6">
    <name type="scientific">Pelagibaculum spongiae</name>
    <dbReference type="NCBI Taxonomy" id="2080658"/>
    <lineage>
        <taxon>Bacteria</taxon>
        <taxon>Pseudomonadati</taxon>
        <taxon>Pseudomonadota</taxon>
        <taxon>Gammaproteobacteria</taxon>
        <taxon>Oceanospirillales</taxon>
        <taxon>Pelagibaculum</taxon>
    </lineage>
</organism>
<dbReference type="GO" id="GO:0032153">
    <property type="term" value="C:cell division site"/>
    <property type="evidence" value="ECO:0007669"/>
    <property type="project" value="TreeGrafter"/>
</dbReference>
<feature type="region of interest" description="Disordered" evidence="2">
    <location>
        <begin position="79"/>
        <end position="199"/>
    </location>
</feature>
<feature type="compositionally biased region" description="Polar residues" evidence="2">
    <location>
        <begin position="113"/>
        <end position="134"/>
    </location>
</feature>
<sequence>MPRLLIVLLLVLLAGCSSNSFFSAVPAWHTVAKGETLYSIARQYGQDFKRLASRNQLKKPYTIFPGQKLRVALTTSVRSSSTNAPYSGNQTSPYGGNQAAPWKGAVAKPWQGNLKQPWQGKTSQKNLLAANTSRPVKKTNSDLTSQAKKNPKDASGKYSKPKITSRKKPSPEVKPKPLVRKSVATLTGVNKKHSSNNSKKWRALKWRWPANGIISGRFSPSRELQQGIDIAGRKNASVTAAEAGKVIYSGSGLRGYGKLVIIKHSELFISAYAHNHLLLVKKGDFVKSGQKIAEMGSTPQKKVHLHFQIRYDGRAVDPLKYLPQRVGG</sequence>
<dbReference type="OrthoDB" id="9795421at2"/>
<evidence type="ECO:0000256" key="1">
    <source>
        <dbReference type="ARBA" id="ARBA00038420"/>
    </source>
</evidence>
<dbReference type="PANTHER" id="PTHR21666">
    <property type="entry name" value="PEPTIDASE-RELATED"/>
    <property type="match status" value="1"/>
</dbReference>
<dbReference type="Gene3D" id="3.10.350.10">
    <property type="entry name" value="LysM domain"/>
    <property type="match status" value="1"/>
</dbReference>